<feature type="region of interest" description="Disordered" evidence="1">
    <location>
        <begin position="119"/>
        <end position="144"/>
    </location>
</feature>
<feature type="non-terminal residue" evidence="2">
    <location>
        <position position="1"/>
    </location>
</feature>
<feature type="region of interest" description="Disordered" evidence="1">
    <location>
        <begin position="1"/>
        <end position="31"/>
    </location>
</feature>
<proteinExistence type="predicted"/>
<organism evidence="2 3">
    <name type="scientific">Araneus ventricosus</name>
    <name type="common">Orbweaver spider</name>
    <name type="synonym">Epeira ventricosa</name>
    <dbReference type="NCBI Taxonomy" id="182803"/>
    <lineage>
        <taxon>Eukaryota</taxon>
        <taxon>Metazoa</taxon>
        <taxon>Ecdysozoa</taxon>
        <taxon>Arthropoda</taxon>
        <taxon>Chelicerata</taxon>
        <taxon>Arachnida</taxon>
        <taxon>Araneae</taxon>
        <taxon>Araneomorphae</taxon>
        <taxon>Entelegynae</taxon>
        <taxon>Araneoidea</taxon>
        <taxon>Araneidae</taxon>
        <taxon>Araneus</taxon>
    </lineage>
</organism>
<evidence type="ECO:0000313" key="3">
    <source>
        <dbReference type="Proteomes" id="UP000499080"/>
    </source>
</evidence>
<feature type="compositionally biased region" description="Low complexity" evidence="1">
    <location>
        <begin position="135"/>
        <end position="144"/>
    </location>
</feature>
<name>A0A4Y2B423_ARAVE</name>
<dbReference type="EMBL" id="BGPR01000045">
    <property type="protein sequence ID" value="GBL85804.1"/>
    <property type="molecule type" value="Genomic_DNA"/>
</dbReference>
<evidence type="ECO:0000313" key="2">
    <source>
        <dbReference type="EMBL" id="GBL85804.1"/>
    </source>
</evidence>
<evidence type="ECO:0000256" key="1">
    <source>
        <dbReference type="SAM" id="MobiDB-lite"/>
    </source>
</evidence>
<gene>
    <name evidence="2" type="ORF">AVEN_63145_1</name>
</gene>
<sequence>STNGLFRRDPRNEGHRSTSTNGVYRDNSNNGMFQANPTNGLFQAGPTNRVFLSHPTNGAFPSNSTNGMFRGDPRNEVHRVTSTDRVFRDVPRNGMFHDNPTNGLFRGYHRNAVFHGNRTNGIFRGDPTTSMFRGNPRNNRNPSSNQRMHAYLSHRYSQSVYRNNQFQNVYPRNINPKQNAKGVKRGFSDNLFPRKLVKFETGNKNAPKTIRCNQPAFQDLKKIFEIKSTIASNRQRSFINQMFQQTYSFSYSRIRRIRRKSPLVWCLSLGRGVLAQVPSSPSDCSLELRVPSQNRSRVASKRDVNITKLQTTTIIFKNSTLRFGYIFQTSRSSRKLLLESCLTVIMVPQIWYELDKSTRI</sequence>
<feature type="compositionally biased region" description="Basic and acidic residues" evidence="1">
    <location>
        <begin position="1"/>
        <end position="16"/>
    </location>
</feature>
<dbReference type="Proteomes" id="UP000499080">
    <property type="component" value="Unassembled WGS sequence"/>
</dbReference>
<keyword evidence="3" id="KW-1185">Reference proteome</keyword>
<protein>
    <submittedName>
        <fullName evidence="2">Uncharacterized protein</fullName>
    </submittedName>
</protein>
<accession>A0A4Y2B423</accession>
<dbReference type="AlphaFoldDB" id="A0A4Y2B423"/>
<comment type="caution">
    <text evidence="2">The sequence shown here is derived from an EMBL/GenBank/DDBJ whole genome shotgun (WGS) entry which is preliminary data.</text>
</comment>
<feature type="compositionally biased region" description="Polar residues" evidence="1">
    <location>
        <begin position="17"/>
        <end position="31"/>
    </location>
</feature>
<reference evidence="2 3" key="1">
    <citation type="journal article" date="2019" name="Sci. Rep.">
        <title>Orb-weaving spider Araneus ventricosus genome elucidates the spidroin gene catalogue.</title>
        <authorList>
            <person name="Kono N."/>
            <person name="Nakamura H."/>
            <person name="Ohtoshi R."/>
            <person name="Moran D.A.P."/>
            <person name="Shinohara A."/>
            <person name="Yoshida Y."/>
            <person name="Fujiwara M."/>
            <person name="Mori M."/>
            <person name="Tomita M."/>
            <person name="Arakawa K."/>
        </authorList>
    </citation>
    <scope>NUCLEOTIDE SEQUENCE [LARGE SCALE GENOMIC DNA]</scope>
</reference>